<organism evidence="1 2">
    <name type="scientific">Salmonella enterica subsp. enterica serovar Wandsworth str. A4-580</name>
    <dbReference type="NCBI Taxonomy" id="913086"/>
    <lineage>
        <taxon>Bacteria</taxon>
        <taxon>Pseudomonadati</taxon>
        <taxon>Pseudomonadota</taxon>
        <taxon>Gammaproteobacteria</taxon>
        <taxon>Enterobacterales</taxon>
        <taxon>Enterobacteriaceae</taxon>
        <taxon>Salmonella</taxon>
    </lineage>
</organism>
<dbReference type="AlphaFoldDB" id="G5S9H7"/>
<sequence>MLHKEARVNGPFLYLNAAIFRCFFRLNFLKSPEGSFAVQHK</sequence>
<gene>
    <name evidence="1" type="ORF">LTSEWAN_1628</name>
</gene>
<evidence type="ECO:0000313" key="2">
    <source>
        <dbReference type="Proteomes" id="UP000003536"/>
    </source>
</evidence>
<evidence type="ECO:0000313" key="1">
    <source>
        <dbReference type="EMBL" id="EHD04761.1"/>
    </source>
</evidence>
<proteinExistence type="predicted"/>
<protein>
    <submittedName>
        <fullName evidence="1">Uncharacterized protein</fullName>
    </submittedName>
</protein>
<name>G5S9H7_SALET</name>
<dbReference type="EMBL" id="AFCX01000525">
    <property type="protein sequence ID" value="EHD04761.1"/>
    <property type="molecule type" value="Genomic_DNA"/>
</dbReference>
<accession>G5S9H7</accession>
<dbReference type="PATRIC" id="fig|913086.3.peg.1284"/>
<comment type="caution">
    <text evidence="1">The sequence shown here is derived from an EMBL/GenBank/DDBJ whole genome shotgun (WGS) entry which is preliminary data.</text>
</comment>
<reference evidence="1 2" key="1">
    <citation type="journal article" date="2011" name="BMC Genomics">
        <title>Genome sequencing reveals diversification of virulence factor content and possible host adaptation in distinct subpopulations of Salmonella enterica.</title>
        <authorList>
            <person name="den Bakker H.C."/>
            <person name="Moreno Switt A.I."/>
            <person name="Govoni G."/>
            <person name="Cummings C.A."/>
            <person name="Ranieri M.L."/>
            <person name="Degoricija L."/>
            <person name="Hoelzer K."/>
            <person name="Rodriguez-Rivera L.D."/>
            <person name="Brown S."/>
            <person name="Bolchacova E."/>
            <person name="Furtado M.R."/>
            <person name="Wiedmann M."/>
        </authorList>
    </citation>
    <scope>NUCLEOTIDE SEQUENCE [LARGE SCALE GENOMIC DNA]</scope>
    <source>
        <strain evidence="1 2">A4-580</strain>
    </source>
</reference>
<dbReference type="Proteomes" id="UP000003536">
    <property type="component" value="Unassembled WGS sequence"/>
</dbReference>